<evidence type="ECO:0000313" key="2">
    <source>
        <dbReference type="Proteomes" id="UP000054166"/>
    </source>
</evidence>
<reference evidence="2" key="2">
    <citation type="submission" date="2015-01" db="EMBL/GenBank/DDBJ databases">
        <title>Evolutionary Origins and Diversification of the Mycorrhizal Mutualists.</title>
        <authorList>
            <consortium name="DOE Joint Genome Institute"/>
            <consortium name="Mycorrhizal Genomics Consortium"/>
            <person name="Kohler A."/>
            <person name="Kuo A."/>
            <person name="Nagy L.G."/>
            <person name="Floudas D."/>
            <person name="Copeland A."/>
            <person name="Barry K.W."/>
            <person name="Cichocki N."/>
            <person name="Veneault-Fourrey C."/>
            <person name="LaButti K."/>
            <person name="Lindquist E.A."/>
            <person name="Lipzen A."/>
            <person name="Lundell T."/>
            <person name="Morin E."/>
            <person name="Murat C."/>
            <person name="Riley R."/>
            <person name="Ohm R."/>
            <person name="Sun H."/>
            <person name="Tunlid A."/>
            <person name="Henrissat B."/>
            <person name="Grigoriev I.V."/>
            <person name="Hibbett D.S."/>
            <person name="Martin F."/>
        </authorList>
    </citation>
    <scope>NUCLEOTIDE SEQUENCE [LARGE SCALE GENOMIC DNA]</scope>
    <source>
        <strain evidence="2">F 1598</strain>
    </source>
</reference>
<organism evidence="1 2">
    <name type="scientific">Piloderma croceum (strain F 1598)</name>
    <dbReference type="NCBI Taxonomy" id="765440"/>
    <lineage>
        <taxon>Eukaryota</taxon>
        <taxon>Fungi</taxon>
        <taxon>Dikarya</taxon>
        <taxon>Basidiomycota</taxon>
        <taxon>Agaricomycotina</taxon>
        <taxon>Agaricomycetes</taxon>
        <taxon>Agaricomycetidae</taxon>
        <taxon>Atheliales</taxon>
        <taxon>Atheliaceae</taxon>
        <taxon>Piloderma</taxon>
    </lineage>
</organism>
<dbReference type="STRING" id="765440.A0A0C3FA06"/>
<dbReference type="OrthoDB" id="2965236at2759"/>
<proteinExistence type="predicted"/>
<gene>
    <name evidence="1" type="ORF">PILCRDRAFT_646047</name>
</gene>
<name>A0A0C3FA06_PILCF</name>
<dbReference type="InParanoid" id="A0A0C3FA06"/>
<evidence type="ECO:0000313" key="1">
    <source>
        <dbReference type="EMBL" id="KIM76556.1"/>
    </source>
</evidence>
<accession>A0A0C3FA06</accession>
<protein>
    <submittedName>
        <fullName evidence="1">Uncharacterized protein</fullName>
    </submittedName>
</protein>
<keyword evidence="2" id="KW-1185">Reference proteome</keyword>
<dbReference type="AlphaFoldDB" id="A0A0C3FA06"/>
<reference evidence="1 2" key="1">
    <citation type="submission" date="2014-04" db="EMBL/GenBank/DDBJ databases">
        <authorList>
            <consortium name="DOE Joint Genome Institute"/>
            <person name="Kuo A."/>
            <person name="Tarkka M."/>
            <person name="Buscot F."/>
            <person name="Kohler A."/>
            <person name="Nagy L.G."/>
            <person name="Floudas D."/>
            <person name="Copeland A."/>
            <person name="Barry K.W."/>
            <person name="Cichocki N."/>
            <person name="Veneault-Fourrey C."/>
            <person name="LaButti K."/>
            <person name="Lindquist E.A."/>
            <person name="Lipzen A."/>
            <person name="Lundell T."/>
            <person name="Morin E."/>
            <person name="Murat C."/>
            <person name="Sun H."/>
            <person name="Tunlid A."/>
            <person name="Henrissat B."/>
            <person name="Grigoriev I.V."/>
            <person name="Hibbett D.S."/>
            <person name="Martin F."/>
            <person name="Nordberg H.P."/>
            <person name="Cantor M.N."/>
            <person name="Hua S.X."/>
        </authorList>
    </citation>
    <scope>NUCLEOTIDE SEQUENCE [LARGE SCALE GENOMIC DNA]</scope>
    <source>
        <strain evidence="1 2">F 1598</strain>
    </source>
</reference>
<dbReference type="HOGENOM" id="CLU_2016127_0_0_1"/>
<sequence length="123" mass="13271">MIGCIFETSASQAAALSDDQSLETQVWEVDSCRGHFNNVFNAVSHPKHELIENCGDKTVRVWRRGRVYRRLGGMVGSGSCCPIRILISSQPDMTMASSPSNSSANAQPSLPTLTPFIGAGLPF</sequence>
<dbReference type="EMBL" id="KN833034">
    <property type="protein sequence ID" value="KIM76556.1"/>
    <property type="molecule type" value="Genomic_DNA"/>
</dbReference>
<dbReference type="Proteomes" id="UP000054166">
    <property type="component" value="Unassembled WGS sequence"/>
</dbReference>